<dbReference type="RefSeq" id="WP_111061199.1">
    <property type="nucleotide sequence ID" value="NZ_JBHUCU010000007.1"/>
</dbReference>
<dbReference type="GO" id="GO:0008107">
    <property type="term" value="F:galactoside 2-alpha-L-fucosyltransferase activity"/>
    <property type="evidence" value="ECO:0007669"/>
    <property type="project" value="InterPro"/>
</dbReference>
<dbReference type="Pfam" id="PF01531">
    <property type="entry name" value="Glyco_transf_11"/>
    <property type="match status" value="1"/>
</dbReference>
<evidence type="ECO:0000256" key="1">
    <source>
        <dbReference type="ARBA" id="ARBA00022676"/>
    </source>
</evidence>
<accession>A0A2W1NU56</accession>
<keyword evidence="2" id="KW-0808">Transferase</keyword>
<dbReference type="Gene3D" id="3.40.50.11350">
    <property type="match status" value="1"/>
</dbReference>
<keyword evidence="4" id="KW-1185">Reference proteome</keyword>
<dbReference type="PANTHER" id="PTHR11927:SF9">
    <property type="entry name" value="L-FUCOSYLTRANSFERASE"/>
    <property type="match status" value="1"/>
</dbReference>
<protein>
    <recommendedName>
        <fullName evidence="5">Alpha-1,2-fucosyltransferase</fullName>
    </recommendedName>
</protein>
<dbReference type="GO" id="GO:0016020">
    <property type="term" value="C:membrane"/>
    <property type="evidence" value="ECO:0007669"/>
    <property type="project" value="InterPro"/>
</dbReference>
<evidence type="ECO:0000313" key="4">
    <source>
        <dbReference type="Proteomes" id="UP000249248"/>
    </source>
</evidence>
<sequence>MIFLKISGGLGNQMFQFATATALAIKNSTKVAVDLSLFNKKDSKEFTSRPFDLATFFNIGDTQIVDQKAYSYLFENSFIAKIKRKLRKGSAFFEPNLLFQPAVKQLTANSYLEGYFQSEKYFKEYREQVLNLFEFKKTPSAQTKAAVATFKNKNSIAIHIRRGDYVSKKHINAIHGALPLSYYKDALKKFDLNTHHLVFFSDDMQWVKENFTMSDQSKVTFVDWNTGADSWQDMYLMTQCKNFIIANSSFSWWGAWLAQHAAKQVYCPKTWFNDPKLNQNTKDLIPAEWFRI</sequence>
<dbReference type="OrthoDB" id="9794601at2"/>
<dbReference type="Proteomes" id="UP000249248">
    <property type="component" value="Unassembled WGS sequence"/>
</dbReference>
<dbReference type="InterPro" id="IPR002516">
    <property type="entry name" value="Glyco_trans_11"/>
</dbReference>
<evidence type="ECO:0008006" key="5">
    <source>
        <dbReference type="Google" id="ProtNLM"/>
    </source>
</evidence>
<dbReference type="PANTHER" id="PTHR11927">
    <property type="entry name" value="GALACTOSIDE 2-L-FUCOSYLTRANSFERASE"/>
    <property type="match status" value="1"/>
</dbReference>
<reference evidence="3 4" key="1">
    <citation type="submission" date="2018-06" db="EMBL/GenBank/DDBJ databases">
        <title>The draft genome sequence of Crocinitomix sp. SM1701.</title>
        <authorList>
            <person name="Zhang X."/>
        </authorList>
    </citation>
    <scope>NUCLEOTIDE SEQUENCE [LARGE SCALE GENOMIC DNA]</scope>
    <source>
        <strain evidence="3 4">SM1701</strain>
    </source>
</reference>
<dbReference type="AlphaFoldDB" id="A0A2W1NU56"/>
<organism evidence="3 4">
    <name type="scientific">Putridiphycobacter roseus</name>
    <dbReference type="NCBI Taxonomy" id="2219161"/>
    <lineage>
        <taxon>Bacteria</taxon>
        <taxon>Pseudomonadati</taxon>
        <taxon>Bacteroidota</taxon>
        <taxon>Flavobacteriia</taxon>
        <taxon>Flavobacteriales</taxon>
        <taxon>Crocinitomicaceae</taxon>
        <taxon>Putridiphycobacter</taxon>
    </lineage>
</organism>
<name>A0A2W1NU56_9FLAO</name>
<evidence type="ECO:0000313" key="3">
    <source>
        <dbReference type="EMBL" id="PZE18298.1"/>
    </source>
</evidence>
<comment type="caution">
    <text evidence="3">The sequence shown here is derived from an EMBL/GenBank/DDBJ whole genome shotgun (WGS) entry which is preliminary data.</text>
</comment>
<dbReference type="EMBL" id="QKSB01000001">
    <property type="protein sequence ID" value="PZE18298.1"/>
    <property type="molecule type" value="Genomic_DNA"/>
</dbReference>
<evidence type="ECO:0000256" key="2">
    <source>
        <dbReference type="ARBA" id="ARBA00022679"/>
    </source>
</evidence>
<proteinExistence type="predicted"/>
<gene>
    <name evidence="3" type="ORF">DNU06_00235</name>
</gene>
<dbReference type="GO" id="GO:0005975">
    <property type="term" value="P:carbohydrate metabolic process"/>
    <property type="evidence" value="ECO:0007669"/>
    <property type="project" value="InterPro"/>
</dbReference>
<keyword evidence="1" id="KW-0328">Glycosyltransferase</keyword>
<dbReference type="CDD" id="cd11301">
    <property type="entry name" value="Fut1_Fut2_like"/>
    <property type="match status" value="1"/>
</dbReference>